<dbReference type="Proteomes" id="UP000756387">
    <property type="component" value="Unassembled WGS sequence"/>
</dbReference>
<organism evidence="2 3">
    <name type="scientific">Nocardioides malaquae</name>
    <dbReference type="NCBI Taxonomy" id="2773426"/>
    <lineage>
        <taxon>Bacteria</taxon>
        <taxon>Bacillati</taxon>
        <taxon>Actinomycetota</taxon>
        <taxon>Actinomycetes</taxon>
        <taxon>Propionibacteriales</taxon>
        <taxon>Nocardioidaceae</taxon>
        <taxon>Nocardioides</taxon>
    </lineage>
</organism>
<reference evidence="2 3" key="1">
    <citation type="submission" date="2020-10" db="EMBL/GenBank/DDBJ databases">
        <title>Nocardioides sp. isolated from sludge.</title>
        <authorList>
            <person name="Zhang X."/>
        </authorList>
    </citation>
    <scope>NUCLEOTIDE SEQUENCE [LARGE SCALE GENOMIC DNA]</scope>
    <source>
        <strain evidence="2 3">Y6</strain>
    </source>
</reference>
<evidence type="ECO:0000313" key="3">
    <source>
        <dbReference type="Proteomes" id="UP000756387"/>
    </source>
</evidence>
<accession>A0ABR9RRW6</accession>
<feature type="region of interest" description="Disordered" evidence="1">
    <location>
        <begin position="96"/>
        <end position="128"/>
    </location>
</feature>
<dbReference type="SUPFAM" id="SSF63829">
    <property type="entry name" value="Calcium-dependent phosphotriesterase"/>
    <property type="match status" value="1"/>
</dbReference>
<dbReference type="RefSeq" id="WP_193637648.1">
    <property type="nucleotide sequence ID" value="NZ_JADCSA010000005.1"/>
</dbReference>
<proteinExistence type="predicted"/>
<evidence type="ECO:0000313" key="2">
    <source>
        <dbReference type="EMBL" id="MBE7324314.1"/>
    </source>
</evidence>
<gene>
    <name evidence="2" type="ORF">IEQ44_06585</name>
</gene>
<keyword evidence="3" id="KW-1185">Reference proteome</keyword>
<dbReference type="InterPro" id="IPR008557">
    <property type="entry name" value="PhoX"/>
</dbReference>
<sequence>MTPQCPATPDVPVAPDSTSRTVLTLVPRQQGPHGSRSAMTCAFRCGNACDAPVPNTSGAEAFQDVAACVVGRRTVLGTGLAAGAVGVMTLSPGAAAAHPERGRGAGRGRGRAASGAGTWTFDPVAPNRADQVTVPPGFTADLLIAWGDPVTRDAVRFDVRRQTARAARTQFGYNNDYVGLVPHPARRDRALLVVNHEYTDEPLMFPAGTHTPEEVLEVAIANHGMSVVEVQQGRRPGQWSVVSPRAARYNRRLHDRTTFEVTGPAAGDPRLRTTADPTGRRVLGTFNNCAGGTTPWGTVLSGEENFNQYFDGEVPAGRRESFARYGISGQGRGWSQVDERFDLAQEPNEPYRFGWVVEVDPLDPRSTPRKHSMLGRFKHEGANVTVARSGHVVAYMGDDERGDYLYRFVSRDRFDPRRSTRARRHNLTLLSAGTLSVARLTGDGTEDGRHDGTGEWIRLADWRRSYVPGMSLADVLIDTRLAADRVSPTRMDRPEDVEVNPVNGRVYVALTNNSQRGTALPADEANPVTRSMVRSSLDAPLTPASGNRNGYVLEMMPRRGDHTASDFTWDLMLVCGDPHAQETWFAGFPKQLVSPISCPDNVAFDAVGNLWVSTDGNALGSNDGLFRVPVDGPRRGQVHQFLTVPLGAETCGPFVTADQQAVLIAVQHPGEVDGASFEAPASTWPHTHAWPRPGVVVVRRA</sequence>
<dbReference type="PANTHER" id="PTHR35399">
    <property type="entry name" value="SLR8030 PROTEIN"/>
    <property type="match status" value="1"/>
</dbReference>
<evidence type="ECO:0000256" key="1">
    <source>
        <dbReference type="SAM" id="MobiDB-lite"/>
    </source>
</evidence>
<dbReference type="EMBL" id="JADCSA010000005">
    <property type="protein sequence ID" value="MBE7324314.1"/>
    <property type="molecule type" value="Genomic_DNA"/>
</dbReference>
<protein>
    <submittedName>
        <fullName evidence="2">PhoX family phosphatase</fullName>
    </submittedName>
</protein>
<dbReference type="Pfam" id="PF05787">
    <property type="entry name" value="PhoX"/>
    <property type="match status" value="1"/>
</dbReference>
<dbReference type="PANTHER" id="PTHR35399:SF2">
    <property type="entry name" value="DUF839 DOMAIN-CONTAINING PROTEIN"/>
    <property type="match status" value="1"/>
</dbReference>
<name>A0ABR9RRW6_9ACTN</name>
<comment type="caution">
    <text evidence="2">The sequence shown here is derived from an EMBL/GenBank/DDBJ whole genome shotgun (WGS) entry which is preliminary data.</text>
</comment>